<protein>
    <submittedName>
        <fullName evidence="2">Uncharacterized protein</fullName>
    </submittedName>
</protein>
<feature type="transmembrane region" description="Helical" evidence="1">
    <location>
        <begin position="43"/>
        <end position="66"/>
    </location>
</feature>
<accession>A0A0F3L4H3</accession>
<organism evidence="2 3">
    <name type="scientific">Luteibacter yeojuensis</name>
    <dbReference type="NCBI Taxonomy" id="345309"/>
    <lineage>
        <taxon>Bacteria</taxon>
        <taxon>Pseudomonadati</taxon>
        <taxon>Pseudomonadota</taxon>
        <taxon>Gammaproteobacteria</taxon>
        <taxon>Lysobacterales</taxon>
        <taxon>Rhodanobacteraceae</taxon>
        <taxon>Luteibacter</taxon>
    </lineage>
</organism>
<evidence type="ECO:0000313" key="2">
    <source>
        <dbReference type="EMBL" id="KJV37259.1"/>
    </source>
</evidence>
<feature type="transmembrane region" description="Helical" evidence="1">
    <location>
        <begin position="105"/>
        <end position="123"/>
    </location>
</feature>
<dbReference type="PATRIC" id="fig|345309.4.peg.15"/>
<name>A0A0F3L4H3_9GAMM</name>
<dbReference type="OrthoDB" id="7063111at2"/>
<evidence type="ECO:0000256" key="1">
    <source>
        <dbReference type="SAM" id="Phobius"/>
    </source>
</evidence>
<keyword evidence="1" id="KW-0812">Transmembrane</keyword>
<reference evidence="2 3" key="1">
    <citation type="submission" date="2015-03" db="EMBL/GenBank/DDBJ databases">
        <title>Draft genome sequence of Luteibacter yeojuensis strain SU11.</title>
        <authorList>
            <person name="Sulaiman J."/>
            <person name="Priya K."/>
            <person name="Chan K.-G."/>
        </authorList>
    </citation>
    <scope>NUCLEOTIDE SEQUENCE [LARGE SCALE GENOMIC DNA]</scope>
    <source>
        <strain evidence="2 3">SU11</strain>
    </source>
</reference>
<keyword evidence="1" id="KW-1133">Transmembrane helix</keyword>
<gene>
    <name evidence="2" type="ORF">VI08_00075</name>
</gene>
<dbReference type="EMBL" id="JZRB01000001">
    <property type="protein sequence ID" value="KJV37259.1"/>
    <property type="molecule type" value="Genomic_DNA"/>
</dbReference>
<feature type="transmembrane region" description="Helical" evidence="1">
    <location>
        <begin position="78"/>
        <end position="99"/>
    </location>
</feature>
<keyword evidence="1" id="KW-0472">Membrane</keyword>
<evidence type="ECO:0000313" key="3">
    <source>
        <dbReference type="Proteomes" id="UP000033651"/>
    </source>
</evidence>
<dbReference type="RefSeq" id="WP_045827497.1">
    <property type="nucleotide sequence ID" value="NZ_JZRB01000001.1"/>
</dbReference>
<sequence length="232" mass="24674">MGLSLAVLVALVFMLPGAAFVFTHQRDVIHARQSGLDSHVSITLAMAITVALLANACWYGLWSLLCDRFGAPRPNAEAFLSLVGGGSAAASMEAIRSVAEHPVRIAAYFCSLTAVGAAFGSFFRSIAALLRGGRDNALWGKLLSPSGVSLVGLTLDVELDGASVLFTGMLRDYAVDRAGELERVVLENAMRKPLRTAAGSGDAAWRAIPGEFVVIRMLSTRTIRVDYPLPRP</sequence>
<dbReference type="Proteomes" id="UP000033651">
    <property type="component" value="Unassembled WGS sequence"/>
</dbReference>
<keyword evidence="3" id="KW-1185">Reference proteome</keyword>
<comment type="caution">
    <text evidence="2">The sequence shown here is derived from an EMBL/GenBank/DDBJ whole genome shotgun (WGS) entry which is preliminary data.</text>
</comment>
<proteinExistence type="predicted"/>
<dbReference type="AlphaFoldDB" id="A0A0F3L4H3"/>